<dbReference type="PROSITE" id="PS00687">
    <property type="entry name" value="ALDEHYDE_DEHYDR_GLU"/>
    <property type="match status" value="1"/>
</dbReference>
<dbReference type="Gene3D" id="3.40.605.10">
    <property type="entry name" value="Aldehyde Dehydrogenase, Chain A, domain 1"/>
    <property type="match status" value="1"/>
</dbReference>
<proteinExistence type="inferred from homology"/>
<dbReference type="InterPro" id="IPR016162">
    <property type="entry name" value="Ald_DH_N"/>
</dbReference>
<evidence type="ECO:0000313" key="6">
    <source>
        <dbReference type="EMBL" id="MDA4848178.1"/>
    </source>
</evidence>
<feature type="active site" evidence="3">
    <location>
        <position position="247"/>
    </location>
</feature>
<dbReference type="CDD" id="cd07138">
    <property type="entry name" value="ALDH_CddD_SSP0762"/>
    <property type="match status" value="1"/>
</dbReference>
<gene>
    <name evidence="6" type="ORF">OOZ53_22660</name>
</gene>
<feature type="domain" description="Aldehyde dehydrogenase" evidence="5">
    <location>
        <begin position="13"/>
        <end position="472"/>
    </location>
</feature>
<evidence type="ECO:0000256" key="4">
    <source>
        <dbReference type="RuleBase" id="RU003345"/>
    </source>
</evidence>
<name>A0ABT4VU02_9HYPH</name>
<dbReference type="InterPro" id="IPR029510">
    <property type="entry name" value="Ald_DH_CS_GLU"/>
</dbReference>
<dbReference type="RefSeq" id="WP_271092031.1">
    <property type="nucleotide sequence ID" value="NZ_JAPJZH010000019.1"/>
</dbReference>
<evidence type="ECO:0000313" key="7">
    <source>
        <dbReference type="Proteomes" id="UP001148313"/>
    </source>
</evidence>
<dbReference type="InterPro" id="IPR015590">
    <property type="entry name" value="Aldehyde_DH_dom"/>
</dbReference>
<dbReference type="SUPFAM" id="SSF53720">
    <property type="entry name" value="ALDH-like"/>
    <property type="match status" value="1"/>
</dbReference>
<accession>A0ABT4VU02</accession>
<reference evidence="6" key="1">
    <citation type="submission" date="2022-11" db="EMBL/GenBank/DDBJ databases">
        <title>Hoeflea poritis sp. nov., isolated from scleractinian coral Porites lutea.</title>
        <authorList>
            <person name="Zhang G."/>
            <person name="Wei Q."/>
            <person name="Cai L."/>
        </authorList>
    </citation>
    <scope>NUCLEOTIDE SEQUENCE</scope>
    <source>
        <strain evidence="6">E7-10</strain>
    </source>
</reference>
<evidence type="ECO:0000256" key="1">
    <source>
        <dbReference type="ARBA" id="ARBA00009986"/>
    </source>
</evidence>
<dbReference type="EMBL" id="JAPJZH010000019">
    <property type="protein sequence ID" value="MDA4848178.1"/>
    <property type="molecule type" value="Genomic_DNA"/>
</dbReference>
<keyword evidence="2 4" id="KW-0560">Oxidoreductase</keyword>
<comment type="caution">
    <text evidence="6">The sequence shown here is derived from an EMBL/GenBank/DDBJ whole genome shotgun (WGS) entry which is preliminary data.</text>
</comment>
<evidence type="ECO:0000256" key="3">
    <source>
        <dbReference type="PROSITE-ProRule" id="PRU10007"/>
    </source>
</evidence>
<dbReference type="InterPro" id="IPR016161">
    <property type="entry name" value="Ald_DH/histidinol_DH"/>
</dbReference>
<evidence type="ECO:0000256" key="2">
    <source>
        <dbReference type="ARBA" id="ARBA00023002"/>
    </source>
</evidence>
<dbReference type="Gene3D" id="3.40.309.10">
    <property type="entry name" value="Aldehyde Dehydrogenase, Chain A, domain 2"/>
    <property type="match status" value="1"/>
</dbReference>
<dbReference type="PANTHER" id="PTHR42804:SF1">
    <property type="entry name" value="ALDEHYDE DEHYDROGENASE-RELATED"/>
    <property type="match status" value="1"/>
</dbReference>
<keyword evidence="7" id="KW-1185">Reference proteome</keyword>
<dbReference type="Proteomes" id="UP001148313">
    <property type="component" value="Unassembled WGS sequence"/>
</dbReference>
<evidence type="ECO:0000259" key="5">
    <source>
        <dbReference type="Pfam" id="PF00171"/>
    </source>
</evidence>
<comment type="similarity">
    <text evidence="1 4">Belongs to the aldehyde dehydrogenase family.</text>
</comment>
<dbReference type="PANTHER" id="PTHR42804">
    <property type="entry name" value="ALDEHYDE DEHYDROGENASE"/>
    <property type="match status" value="1"/>
</dbReference>
<protein>
    <submittedName>
        <fullName evidence="6">Aldehyde dehydrogenase family protein</fullName>
    </submittedName>
</protein>
<dbReference type="InterPro" id="IPR016163">
    <property type="entry name" value="Ald_DH_C"/>
</dbReference>
<sequence>MLRKTEFYIDGEWVEPARPNECEVINPATEEACAVISLGSEEDVDRAAAAARRAFESFSKTSVKERIALIEKLLEIMHERNEDMAQAVSAEMGAPIKLARGGQAGSGPFHVEGFLKALSEYHFEEDLNNEGEHIVHEPIGVCGLITPWNWPVNQIALKVVPALAVGCTCVLKPSEIAPLSAIVFAEMIDQAGFPKGVFNLVNGEGAVVGEAMSRHPDIDMMSFTGSTRAGAAVSRAAAETVKRVTLELGGKSPNIVFEDADLDKAIKSGVFSCMNNTGQSCNAPTRMLVQRSVYDDAVRLAGEYAGMVEVGDPAEEGRHIGPLVSEAQFNKVQGLINAAIDEGARLVAGGPGRPDGLNRGYFARPTVFADVDNEMTIAREEVFGPVLAMIPFDTEEEAITIANDTPYGLAAYVQTADQAKARRVARQLRAGMVQINGAQRPAGSPFGGYKQSGNGREGGRWGLEDFLEVKAISGY</sequence>
<organism evidence="6 7">
    <name type="scientific">Hoeflea poritis</name>
    <dbReference type="NCBI Taxonomy" id="2993659"/>
    <lineage>
        <taxon>Bacteria</taxon>
        <taxon>Pseudomonadati</taxon>
        <taxon>Pseudomonadota</taxon>
        <taxon>Alphaproteobacteria</taxon>
        <taxon>Hyphomicrobiales</taxon>
        <taxon>Rhizobiaceae</taxon>
        <taxon>Hoeflea</taxon>
    </lineage>
</organism>
<dbReference type="Pfam" id="PF00171">
    <property type="entry name" value="Aldedh"/>
    <property type="match status" value="1"/>
</dbReference>